<protein>
    <submittedName>
        <fullName evidence="9">Acyl-CoA dehydrogenase</fullName>
    </submittedName>
</protein>
<dbReference type="Proteomes" id="UP000319769">
    <property type="component" value="Unassembled WGS sequence"/>
</dbReference>
<dbReference type="EMBL" id="VMNW02000010">
    <property type="protein sequence ID" value="KAA9163313.1"/>
    <property type="molecule type" value="Genomic_DNA"/>
</dbReference>
<dbReference type="GO" id="GO:0050660">
    <property type="term" value="F:flavin adenine dinucleotide binding"/>
    <property type="evidence" value="ECO:0007669"/>
    <property type="project" value="InterPro"/>
</dbReference>
<keyword evidence="5" id="KW-0560">Oxidoreductase</keyword>
<feature type="domain" description="Acyl-CoA dehydrogenase/oxidase C-terminal" evidence="6">
    <location>
        <begin position="238"/>
        <end position="384"/>
    </location>
</feature>
<dbReference type="AlphaFoldDB" id="A0A5N0VD73"/>
<dbReference type="SUPFAM" id="SSF47203">
    <property type="entry name" value="Acyl-CoA dehydrogenase C-terminal domain-like"/>
    <property type="match status" value="1"/>
</dbReference>
<dbReference type="FunFam" id="1.20.140.10:FF:000012">
    <property type="entry name" value="Acyl-CoA dehydrogenase fadE12"/>
    <property type="match status" value="1"/>
</dbReference>
<dbReference type="Pfam" id="PF02771">
    <property type="entry name" value="Acyl-CoA_dh_N"/>
    <property type="match status" value="1"/>
</dbReference>
<evidence type="ECO:0000256" key="1">
    <source>
        <dbReference type="ARBA" id="ARBA00001974"/>
    </source>
</evidence>
<dbReference type="InterPro" id="IPR009075">
    <property type="entry name" value="AcylCo_DH/oxidase_C"/>
</dbReference>
<evidence type="ECO:0000256" key="2">
    <source>
        <dbReference type="ARBA" id="ARBA00009347"/>
    </source>
</evidence>
<organism evidence="9 10">
    <name type="scientific">Amycolatopsis acidicola</name>
    <dbReference type="NCBI Taxonomy" id="2596893"/>
    <lineage>
        <taxon>Bacteria</taxon>
        <taxon>Bacillati</taxon>
        <taxon>Actinomycetota</taxon>
        <taxon>Actinomycetes</taxon>
        <taxon>Pseudonocardiales</taxon>
        <taxon>Pseudonocardiaceae</taxon>
        <taxon>Amycolatopsis</taxon>
    </lineage>
</organism>
<dbReference type="Gene3D" id="2.40.110.10">
    <property type="entry name" value="Butyryl-CoA Dehydrogenase, subunit A, domain 2"/>
    <property type="match status" value="1"/>
</dbReference>
<evidence type="ECO:0000313" key="9">
    <source>
        <dbReference type="EMBL" id="KAA9163313.1"/>
    </source>
</evidence>
<gene>
    <name evidence="9" type="ORF">FPZ12_009985</name>
</gene>
<feature type="domain" description="Acyl-CoA oxidase/dehydrogenase middle" evidence="7">
    <location>
        <begin position="127"/>
        <end position="225"/>
    </location>
</feature>
<evidence type="ECO:0000259" key="8">
    <source>
        <dbReference type="Pfam" id="PF02771"/>
    </source>
</evidence>
<dbReference type="PANTHER" id="PTHR43884:SF12">
    <property type="entry name" value="ISOVALERYL-COA DEHYDROGENASE, MITOCHONDRIAL-RELATED"/>
    <property type="match status" value="1"/>
</dbReference>
<dbReference type="InterPro" id="IPR006091">
    <property type="entry name" value="Acyl-CoA_Oxase/DH_mid-dom"/>
</dbReference>
<proteinExistence type="inferred from homology"/>
<comment type="similarity">
    <text evidence="2 5">Belongs to the acyl-CoA dehydrogenase family.</text>
</comment>
<evidence type="ECO:0000256" key="3">
    <source>
        <dbReference type="ARBA" id="ARBA00022630"/>
    </source>
</evidence>
<comment type="cofactor">
    <cofactor evidence="1 5">
        <name>FAD</name>
        <dbReference type="ChEBI" id="CHEBI:57692"/>
    </cofactor>
</comment>
<dbReference type="InterPro" id="IPR037069">
    <property type="entry name" value="AcylCoA_DH/ox_N_sf"/>
</dbReference>
<evidence type="ECO:0000259" key="7">
    <source>
        <dbReference type="Pfam" id="PF02770"/>
    </source>
</evidence>
<dbReference type="PANTHER" id="PTHR43884">
    <property type="entry name" value="ACYL-COA DEHYDROGENASE"/>
    <property type="match status" value="1"/>
</dbReference>
<keyword evidence="10" id="KW-1185">Reference proteome</keyword>
<dbReference type="SUPFAM" id="SSF56645">
    <property type="entry name" value="Acyl-CoA dehydrogenase NM domain-like"/>
    <property type="match status" value="1"/>
</dbReference>
<dbReference type="RefSeq" id="WP_144757116.1">
    <property type="nucleotide sequence ID" value="NZ_VMNW02000010.1"/>
</dbReference>
<dbReference type="Gene3D" id="1.10.540.10">
    <property type="entry name" value="Acyl-CoA dehydrogenase/oxidase, N-terminal domain"/>
    <property type="match status" value="1"/>
</dbReference>
<evidence type="ECO:0000256" key="4">
    <source>
        <dbReference type="ARBA" id="ARBA00022827"/>
    </source>
</evidence>
<evidence type="ECO:0000256" key="5">
    <source>
        <dbReference type="RuleBase" id="RU362125"/>
    </source>
</evidence>
<accession>A0A5N0VD73</accession>
<evidence type="ECO:0000313" key="10">
    <source>
        <dbReference type="Proteomes" id="UP000319769"/>
    </source>
</evidence>
<dbReference type="InterPro" id="IPR009100">
    <property type="entry name" value="AcylCoA_DH/oxidase_NM_dom_sf"/>
</dbReference>
<evidence type="ECO:0000259" key="6">
    <source>
        <dbReference type="Pfam" id="PF00441"/>
    </source>
</evidence>
<sequence>MSVTTTEAAGTEVTLDDVRDAARAVTSRYPDEYYRELDKNGGYPHDFISEAMESGLAAVMVPTEYGGMGLGVREASVITEEINRSGGAGACIHAQMFTMGIVARHGTESQKARWLPEVSSGRLRLQSFALTEPDAGTETAKIRTTARLEGDEWVFNGQKIFISRAAHTDLMVIMARTSPSPDPKKPGLGISCFLVDVRDVDPKHLSMRKVDVMFNHHTYELFFDDFRVPADSLIGEEGKGFRYLMDGLNAERIVVAAECIGDGRWFIDRSVRYANERVIFGRPIGANQGVQFPIARGFADIEAADLMRWKAAEMFDRGEKCGAESNMAKLLASEASWSLANVAMQTHGGYSMASEYDIERKFRENRIFQVAPVSTNMILNFLGQHVLGLPRSY</sequence>
<name>A0A5N0VD73_9PSEU</name>
<dbReference type="OrthoDB" id="8876745at2"/>
<dbReference type="Pfam" id="PF02770">
    <property type="entry name" value="Acyl-CoA_dh_M"/>
    <property type="match status" value="1"/>
</dbReference>
<dbReference type="InterPro" id="IPR013786">
    <property type="entry name" value="AcylCoA_DH/ox_N"/>
</dbReference>
<dbReference type="InterPro" id="IPR036250">
    <property type="entry name" value="AcylCo_DH-like_C"/>
</dbReference>
<dbReference type="GO" id="GO:0003995">
    <property type="term" value="F:acyl-CoA dehydrogenase activity"/>
    <property type="evidence" value="ECO:0007669"/>
    <property type="project" value="TreeGrafter"/>
</dbReference>
<feature type="domain" description="Acyl-CoA dehydrogenase/oxidase N-terminal" evidence="8">
    <location>
        <begin position="17"/>
        <end position="121"/>
    </location>
</feature>
<dbReference type="InterPro" id="IPR046373">
    <property type="entry name" value="Acyl-CoA_Oxase/DH_mid-dom_sf"/>
</dbReference>
<reference evidence="9" key="1">
    <citation type="submission" date="2019-09" db="EMBL/GenBank/DDBJ databases">
        <authorList>
            <person name="Teo W.F.A."/>
            <person name="Duangmal K."/>
        </authorList>
    </citation>
    <scope>NUCLEOTIDE SEQUENCE [LARGE SCALE GENOMIC DNA]</scope>
    <source>
        <strain evidence="9">K81G1</strain>
    </source>
</reference>
<keyword evidence="4 5" id="KW-0274">FAD</keyword>
<comment type="caution">
    <text evidence="9">The sequence shown here is derived from an EMBL/GenBank/DDBJ whole genome shotgun (WGS) entry which is preliminary data.</text>
</comment>
<dbReference type="Gene3D" id="1.20.140.10">
    <property type="entry name" value="Butyryl-CoA Dehydrogenase, subunit A, domain 3"/>
    <property type="match status" value="1"/>
</dbReference>
<dbReference type="Pfam" id="PF00441">
    <property type="entry name" value="Acyl-CoA_dh_1"/>
    <property type="match status" value="1"/>
</dbReference>
<keyword evidence="3 5" id="KW-0285">Flavoprotein</keyword>